<evidence type="ECO:0000313" key="1">
    <source>
        <dbReference type="EMBL" id="KAL1509110.1"/>
    </source>
</evidence>
<gene>
    <name evidence="1" type="ORF">ABEB36_003904</name>
</gene>
<dbReference type="AlphaFoldDB" id="A0ABD1F2U7"/>
<evidence type="ECO:0000313" key="2">
    <source>
        <dbReference type="Proteomes" id="UP001566132"/>
    </source>
</evidence>
<comment type="caution">
    <text evidence="1">The sequence shown here is derived from an EMBL/GenBank/DDBJ whole genome shotgun (WGS) entry which is preliminary data.</text>
</comment>
<protein>
    <submittedName>
        <fullName evidence="1">Uncharacterized protein</fullName>
    </submittedName>
</protein>
<reference evidence="1 2" key="1">
    <citation type="submission" date="2024-05" db="EMBL/GenBank/DDBJ databases">
        <title>Genetic variation in Jamaican populations of the coffee berry borer (Hypothenemus hampei).</title>
        <authorList>
            <person name="Errbii M."/>
            <person name="Myrie A."/>
        </authorList>
    </citation>
    <scope>NUCLEOTIDE SEQUENCE [LARGE SCALE GENOMIC DNA]</scope>
    <source>
        <strain evidence="1">JA-Hopewell-2020-01-JO</strain>
        <tissue evidence="1">Whole body</tissue>
    </source>
</reference>
<accession>A0ABD1F2U7</accession>
<proteinExistence type="predicted"/>
<dbReference type="Proteomes" id="UP001566132">
    <property type="component" value="Unassembled WGS sequence"/>
</dbReference>
<sequence length="104" mass="11992">MKNKLSYSYTIEILLPRGDKFFEDIYDDIFVGTSFIPQELVEMCQEVVVGGQCPPVCRTIDHPELEQVRLQNSALSTILAGPLTYSLPLLYTSRQQCHRRIYHL</sequence>
<name>A0ABD1F2U7_HYPHA</name>
<organism evidence="1 2">
    <name type="scientific">Hypothenemus hampei</name>
    <name type="common">Coffee berry borer</name>
    <dbReference type="NCBI Taxonomy" id="57062"/>
    <lineage>
        <taxon>Eukaryota</taxon>
        <taxon>Metazoa</taxon>
        <taxon>Ecdysozoa</taxon>
        <taxon>Arthropoda</taxon>
        <taxon>Hexapoda</taxon>
        <taxon>Insecta</taxon>
        <taxon>Pterygota</taxon>
        <taxon>Neoptera</taxon>
        <taxon>Endopterygota</taxon>
        <taxon>Coleoptera</taxon>
        <taxon>Polyphaga</taxon>
        <taxon>Cucujiformia</taxon>
        <taxon>Curculionidae</taxon>
        <taxon>Scolytinae</taxon>
        <taxon>Hypothenemus</taxon>
    </lineage>
</organism>
<dbReference type="EMBL" id="JBDJPC010000003">
    <property type="protein sequence ID" value="KAL1509110.1"/>
    <property type="molecule type" value="Genomic_DNA"/>
</dbReference>
<keyword evidence="2" id="KW-1185">Reference proteome</keyword>